<feature type="compositionally biased region" description="Polar residues" evidence="1">
    <location>
        <begin position="1"/>
        <end position="12"/>
    </location>
</feature>
<feature type="compositionally biased region" description="Basic residues" evidence="1">
    <location>
        <begin position="232"/>
        <end position="242"/>
    </location>
</feature>
<proteinExistence type="predicted"/>
<name>A0ABM3XS41_ERIEU</name>
<feature type="region of interest" description="Disordered" evidence="1">
    <location>
        <begin position="1"/>
        <end position="28"/>
    </location>
</feature>
<evidence type="ECO:0000313" key="3">
    <source>
        <dbReference type="RefSeq" id="XP_060051639.1"/>
    </source>
</evidence>
<dbReference type="Proteomes" id="UP001652624">
    <property type="component" value="Chromosome 8"/>
</dbReference>
<evidence type="ECO:0000256" key="1">
    <source>
        <dbReference type="SAM" id="MobiDB-lite"/>
    </source>
</evidence>
<evidence type="ECO:0000313" key="2">
    <source>
        <dbReference type="Proteomes" id="UP001652624"/>
    </source>
</evidence>
<dbReference type="RefSeq" id="XP_060051639.1">
    <property type="nucleotide sequence ID" value="XM_060195656.1"/>
</dbReference>
<gene>
    <name evidence="3" type="primary">LOC132539720</name>
</gene>
<protein>
    <submittedName>
        <fullName evidence="3">Uncharacterized protein LOC132539720</fullName>
    </submittedName>
</protein>
<feature type="compositionally biased region" description="Basic and acidic residues" evidence="1">
    <location>
        <begin position="124"/>
        <end position="140"/>
    </location>
</feature>
<feature type="region of interest" description="Disordered" evidence="1">
    <location>
        <begin position="107"/>
        <end position="253"/>
    </location>
</feature>
<organism evidence="2 3">
    <name type="scientific">Erinaceus europaeus</name>
    <name type="common">Western European hedgehog</name>
    <dbReference type="NCBI Taxonomy" id="9365"/>
    <lineage>
        <taxon>Eukaryota</taxon>
        <taxon>Metazoa</taxon>
        <taxon>Chordata</taxon>
        <taxon>Craniata</taxon>
        <taxon>Vertebrata</taxon>
        <taxon>Euteleostomi</taxon>
        <taxon>Mammalia</taxon>
        <taxon>Eutheria</taxon>
        <taxon>Laurasiatheria</taxon>
        <taxon>Eulipotyphla</taxon>
        <taxon>Erinaceidae</taxon>
        <taxon>Erinaceinae</taxon>
        <taxon>Erinaceus</taxon>
    </lineage>
</organism>
<feature type="region of interest" description="Disordered" evidence="1">
    <location>
        <begin position="46"/>
        <end position="91"/>
    </location>
</feature>
<keyword evidence="2" id="KW-1185">Reference proteome</keyword>
<accession>A0ABM3XS41</accession>
<sequence>MFISRGSRSCNSPKAGKEESAALGGKGARQGLQGLGLLKDSAPAEWKAGEHRVRGRPNSDPSSNGYKEVPICSQPPPPKTSKEAKRNSTRPVLYVAGELEIKLGPRRQALAQKGSQATGCEALGRPEEGGREAAAIREPEQADGGDSTGTEARMGSCRVCPAAACSPPCAPTPRPRRAGTSEPRPPGASQPRSESPSGFFIRRQRQQKQGKGVGERRNRLFLQLLPLPPRITARRARVRRSTAQRSGRGELAP</sequence>
<feature type="compositionally biased region" description="Low complexity" evidence="1">
    <location>
        <begin position="157"/>
        <end position="167"/>
    </location>
</feature>
<dbReference type="GeneID" id="132539720"/>
<reference evidence="3" key="1">
    <citation type="submission" date="2025-08" db="UniProtKB">
        <authorList>
            <consortium name="RefSeq"/>
        </authorList>
    </citation>
    <scope>IDENTIFICATION</scope>
</reference>